<dbReference type="AlphaFoldDB" id="A0A3P7E6F0"/>
<keyword evidence="2" id="KW-1185">Reference proteome</keyword>
<dbReference type="Proteomes" id="UP000270924">
    <property type="component" value="Unassembled WGS sequence"/>
</dbReference>
<gene>
    <name evidence="1" type="ORF">WBA_LOCUS5643</name>
</gene>
<dbReference type="InParanoid" id="A0A3P7E6F0"/>
<organism evidence="1 2">
    <name type="scientific">Wuchereria bancrofti</name>
    <dbReference type="NCBI Taxonomy" id="6293"/>
    <lineage>
        <taxon>Eukaryota</taxon>
        <taxon>Metazoa</taxon>
        <taxon>Ecdysozoa</taxon>
        <taxon>Nematoda</taxon>
        <taxon>Chromadorea</taxon>
        <taxon>Rhabditida</taxon>
        <taxon>Spirurina</taxon>
        <taxon>Spiruromorpha</taxon>
        <taxon>Filarioidea</taxon>
        <taxon>Onchocercidae</taxon>
        <taxon>Wuchereria</taxon>
    </lineage>
</organism>
<name>A0A3P7E6F0_WUCBA</name>
<proteinExistence type="predicted"/>
<reference evidence="1 2" key="1">
    <citation type="submission" date="2018-11" db="EMBL/GenBank/DDBJ databases">
        <authorList>
            <consortium name="Pathogen Informatics"/>
        </authorList>
    </citation>
    <scope>NUCLEOTIDE SEQUENCE [LARGE SCALE GENOMIC DNA]</scope>
</reference>
<accession>A0A3P7E6F0</accession>
<sequence length="92" mass="11097">MRHHRDTMGSLELDRLIRNSMHSDRLINSQCRPMVNQCGQVSRRRQWQLLHQVKVMVILKAIHHKAHSMHHPVVMRIRKDNKHLRQLQCLNQ</sequence>
<dbReference type="EMBL" id="UYWW01002884">
    <property type="protein sequence ID" value="VDM12257.1"/>
    <property type="molecule type" value="Genomic_DNA"/>
</dbReference>
<evidence type="ECO:0000313" key="2">
    <source>
        <dbReference type="Proteomes" id="UP000270924"/>
    </source>
</evidence>
<protein>
    <submittedName>
        <fullName evidence="1">Uncharacterized protein</fullName>
    </submittedName>
</protein>
<evidence type="ECO:0000313" key="1">
    <source>
        <dbReference type="EMBL" id="VDM12257.1"/>
    </source>
</evidence>